<gene>
    <name evidence="3" type="ORF">I2I05_10720</name>
</gene>
<feature type="chain" id="PRO_5045401349" evidence="1">
    <location>
        <begin position="27"/>
        <end position="390"/>
    </location>
</feature>
<evidence type="ECO:0000313" key="4">
    <source>
        <dbReference type="Proteomes" id="UP000597617"/>
    </source>
</evidence>
<dbReference type="Gene3D" id="3.40.710.10">
    <property type="entry name" value="DD-peptidase/beta-lactamase superfamily"/>
    <property type="match status" value="1"/>
</dbReference>
<keyword evidence="1" id="KW-0732">Signal</keyword>
<dbReference type="Proteomes" id="UP000597617">
    <property type="component" value="Unassembled WGS sequence"/>
</dbReference>
<name>A0ABS0II63_9BACT</name>
<keyword evidence="4" id="KW-1185">Reference proteome</keyword>
<evidence type="ECO:0000259" key="2">
    <source>
        <dbReference type="Pfam" id="PF00144"/>
    </source>
</evidence>
<evidence type="ECO:0000256" key="1">
    <source>
        <dbReference type="SAM" id="SignalP"/>
    </source>
</evidence>
<dbReference type="InterPro" id="IPR001466">
    <property type="entry name" value="Beta-lactam-related"/>
</dbReference>
<protein>
    <submittedName>
        <fullName evidence="3">Beta-lactamase family protein</fullName>
    </submittedName>
</protein>
<organism evidence="3 4">
    <name type="scientific">Hymenobacter jeongseonensis</name>
    <dbReference type="NCBI Taxonomy" id="2791027"/>
    <lineage>
        <taxon>Bacteria</taxon>
        <taxon>Pseudomonadati</taxon>
        <taxon>Bacteroidota</taxon>
        <taxon>Cytophagia</taxon>
        <taxon>Cytophagales</taxon>
        <taxon>Hymenobacteraceae</taxon>
        <taxon>Hymenobacter</taxon>
    </lineage>
</organism>
<feature type="signal peptide" evidence="1">
    <location>
        <begin position="1"/>
        <end position="26"/>
    </location>
</feature>
<dbReference type="PANTHER" id="PTHR46825:SF9">
    <property type="entry name" value="BETA-LACTAMASE-RELATED DOMAIN-CONTAINING PROTEIN"/>
    <property type="match status" value="1"/>
</dbReference>
<reference evidence="3 4" key="1">
    <citation type="submission" date="2020-11" db="EMBL/GenBank/DDBJ databases">
        <authorList>
            <person name="Kim M.K."/>
        </authorList>
    </citation>
    <scope>NUCLEOTIDE SEQUENCE [LARGE SCALE GENOMIC DNA]</scope>
    <source>
        <strain evidence="3 4">BT683</strain>
    </source>
</reference>
<sequence length="390" mass="42233">MRISFITAFLITSSTGLFLASPAVQAQVLVLAAADTAGLTAQLRQRWQASDFPGFAVAVVRPDGVVYEHGFGYANKALKTPYTPATVQGVGSVSKTLIGVALLQAAAAGQLRLDQPVNELLPFAVHHPYFPNQPITLRQLATMTAGLTENQRFYSKHAYTKGTASALSSEEYLRRTLSPTGQWFSRRRFRPYAPGSSYAYSNESAALAALAIEKATGQAFSEFTRRHILLPLGLTDSGWNYAEIAASQMATLYSAKGKIVPPYYTITYPDGGLLTSVHSLGRYLHSIINPAVRGAPLPPAAVDSLLKPQFAAGRMPRHLDAAEPNQGLLWAHRRNGTVGHTGGDAGLTSFLFFDPVTRVGKILVTNTEVQPGPRSLKQFKAIWKLLDQVH</sequence>
<dbReference type="Pfam" id="PF00144">
    <property type="entry name" value="Beta-lactamase"/>
    <property type="match status" value="1"/>
</dbReference>
<evidence type="ECO:0000313" key="3">
    <source>
        <dbReference type="EMBL" id="MBF9237867.1"/>
    </source>
</evidence>
<proteinExistence type="predicted"/>
<dbReference type="SUPFAM" id="SSF56601">
    <property type="entry name" value="beta-lactamase/transpeptidase-like"/>
    <property type="match status" value="1"/>
</dbReference>
<dbReference type="RefSeq" id="WP_196282245.1">
    <property type="nucleotide sequence ID" value="NZ_JADQDQ010000004.1"/>
</dbReference>
<accession>A0ABS0II63</accession>
<dbReference type="InterPro" id="IPR012338">
    <property type="entry name" value="Beta-lactam/transpept-like"/>
</dbReference>
<dbReference type="PANTHER" id="PTHR46825">
    <property type="entry name" value="D-ALANYL-D-ALANINE-CARBOXYPEPTIDASE/ENDOPEPTIDASE AMPH"/>
    <property type="match status" value="1"/>
</dbReference>
<comment type="caution">
    <text evidence="3">The sequence shown here is derived from an EMBL/GenBank/DDBJ whole genome shotgun (WGS) entry which is preliminary data.</text>
</comment>
<dbReference type="InterPro" id="IPR050491">
    <property type="entry name" value="AmpC-like"/>
</dbReference>
<dbReference type="EMBL" id="JADQDQ010000004">
    <property type="protein sequence ID" value="MBF9237867.1"/>
    <property type="molecule type" value="Genomic_DNA"/>
</dbReference>
<feature type="domain" description="Beta-lactamase-related" evidence="2">
    <location>
        <begin position="42"/>
        <end position="372"/>
    </location>
</feature>